<accession>A0A8S3WG92</accession>
<proteinExistence type="predicted"/>
<dbReference type="Proteomes" id="UP000691718">
    <property type="component" value="Unassembled WGS sequence"/>
</dbReference>
<evidence type="ECO:0000313" key="2">
    <source>
        <dbReference type="Proteomes" id="UP000691718"/>
    </source>
</evidence>
<keyword evidence="2" id="KW-1185">Reference proteome</keyword>
<reference evidence="1" key="1">
    <citation type="submission" date="2021-04" db="EMBL/GenBank/DDBJ databases">
        <authorList>
            <person name="Tunstrom K."/>
        </authorList>
    </citation>
    <scope>NUCLEOTIDE SEQUENCE</scope>
</reference>
<organism evidence="1 2">
    <name type="scientific">Parnassius apollo</name>
    <name type="common">Apollo butterfly</name>
    <name type="synonym">Papilio apollo</name>
    <dbReference type="NCBI Taxonomy" id="110799"/>
    <lineage>
        <taxon>Eukaryota</taxon>
        <taxon>Metazoa</taxon>
        <taxon>Ecdysozoa</taxon>
        <taxon>Arthropoda</taxon>
        <taxon>Hexapoda</taxon>
        <taxon>Insecta</taxon>
        <taxon>Pterygota</taxon>
        <taxon>Neoptera</taxon>
        <taxon>Endopterygota</taxon>
        <taxon>Lepidoptera</taxon>
        <taxon>Glossata</taxon>
        <taxon>Ditrysia</taxon>
        <taxon>Papilionoidea</taxon>
        <taxon>Papilionidae</taxon>
        <taxon>Parnassiinae</taxon>
        <taxon>Parnassini</taxon>
        <taxon>Parnassius</taxon>
        <taxon>Parnassius</taxon>
    </lineage>
</organism>
<comment type="caution">
    <text evidence="1">The sequence shown here is derived from an EMBL/GenBank/DDBJ whole genome shotgun (WGS) entry which is preliminary data.</text>
</comment>
<gene>
    <name evidence="1" type="ORF">PAPOLLO_LOCUS6106</name>
</gene>
<dbReference type="EMBL" id="CAJQZP010000393">
    <property type="protein sequence ID" value="CAG4959200.1"/>
    <property type="molecule type" value="Genomic_DNA"/>
</dbReference>
<name>A0A8S3WG92_PARAO</name>
<protein>
    <submittedName>
        <fullName evidence="1">(apollo) hypothetical protein</fullName>
    </submittedName>
</protein>
<dbReference type="AlphaFoldDB" id="A0A8S3WG92"/>
<evidence type="ECO:0000313" key="1">
    <source>
        <dbReference type="EMBL" id="CAG4959200.1"/>
    </source>
</evidence>
<sequence length="67" mass="7445">MFLEKVSFEMALAEIPGTADGRREQSVPKRSIANLSRQCLCENNMIESTVVGNEATSSLKTQERSRV</sequence>